<dbReference type="InterPro" id="IPR011990">
    <property type="entry name" value="TPR-like_helical_dom_sf"/>
</dbReference>
<dbReference type="AlphaFoldDB" id="A0AB39SMH4"/>
<dbReference type="SUPFAM" id="SSF52540">
    <property type="entry name" value="P-loop containing nucleoside triphosphate hydrolases"/>
    <property type="match status" value="1"/>
</dbReference>
<dbReference type="PANTHER" id="PTHR46082:SF6">
    <property type="entry name" value="AAA+ ATPASE DOMAIN-CONTAINING PROTEIN-RELATED"/>
    <property type="match status" value="1"/>
</dbReference>
<dbReference type="NCBIfam" id="NF040586">
    <property type="entry name" value="FxSxx_TPR"/>
    <property type="match status" value="1"/>
</dbReference>
<organism evidence="2">
    <name type="scientific">Streptomyces sp. R35</name>
    <dbReference type="NCBI Taxonomy" id="3238630"/>
    <lineage>
        <taxon>Bacteria</taxon>
        <taxon>Bacillati</taxon>
        <taxon>Actinomycetota</taxon>
        <taxon>Actinomycetes</taxon>
        <taxon>Kitasatosporales</taxon>
        <taxon>Streptomycetaceae</taxon>
        <taxon>Streptomyces</taxon>
    </lineage>
</organism>
<gene>
    <name evidence="2" type="primary">fxsT</name>
    <name evidence="2" type="ORF">AB5J50_50600</name>
</gene>
<dbReference type="Pfam" id="PF00931">
    <property type="entry name" value="NB-ARC"/>
    <property type="match status" value="1"/>
</dbReference>
<dbReference type="InterPro" id="IPR053137">
    <property type="entry name" value="NLR-like"/>
</dbReference>
<sequence length="794" mass="84632">MSWPHQVGVLPRQADCFQHRRAVEELQEAVADGGTAVLSQVLAGPGGVGKTQLAAHHARHNWAKRTVDLMVWVTATTREAITAAYAQAAVEILDADPAAPEQAAQAFLAFLEPKQPANSGSDSPRWLIVLDDVADPADLRGLWPPASPRGRTLVTTRRRDAALTGPGRRLIKLGLFTSKEATAYLTATLTAHGRYEPAGELAALADDLGHLPLALAQAAAYVIDAGLDCGTYRTLLADRSRALADVLPDSSGLPDDQATTAAAAWSLSIERADTMRPVGLARLMLQLTSMLDPNGIPHAALTSPPVLTYLTGHRPQPPDTGKAQGRLRRWPWSRQPKRILLASEEAEGALQALYRLSLIDYAPSTPHRAVRVHQLIQRGVRDPLPADQHDQLARTAADALIAAWPDIERDTDLAQALRANTSALASHAADALHRPKAHLVLYKIGNSFGNAGQVIAARDYYQHFVETTRYHLGADHLDTLVARSNLARWRGDAGDAAGAATAFADVLDDLVRVLGSDHPDTLAARHGLALWRGEAGDAFGAVSAYTDLLDDMVRVLGPDDTGALTARSNLAYWRGHLGDVAGAAAACADLLEHQLRVLGPDHPSTLSTRHNLAGWRGEAGDAAGAATAFANLLEDMVRVLGSDHPITLSTRGGVARWRGEMGDVAGAAAAYADLLEHQLRVLGPDHPSTLSTRHNLAGWRGEAGDATGAATAFANLLEDMVRALGPDHPDALSTRRNLAHFRGEAGDVAGAAAAYADLLDDCMRALGPDHPITLSTRHNLAHWRFVAANGNDRL</sequence>
<dbReference type="Gene3D" id="1.25.40.10">
    <property type="entry name" value="Tetratricopeptide repeat domain"/>
    <property type="match status" value="2"/>
</dbReference>
<protein>
    <submittedName>
        <fullName evidence="2">FxSxx-COOH system tetratricopeptide repeat protein</fullName>
    </submittedName>
</protein>
<reference evidence="2" key="1">
    <citation type="submission" date="2024-07" db="EMBL/GenBank/DDBJ databases">
        <authorList>
            <person name="Yu S.T."/>
        </authorList>
    </citation>
    <scope>NUCLEOTIDE SEQUENCE</scope>
    <source>
        <strain evidence="2">R35</strain>
    </source>
</reference>
<dbReference type="InterPro" id="IPR027417">
    <property type="entry name" value="P-loop_NTPase"/>
</dbReference>
<name>A0AB39SMH4_9ACTN</name>
<evidence type="ECO:0000259" key="1">
    <source>
        <dbReference type="Pfam" id="PF00931"/>
    </source>
</evidence>
<dbReference type="SUPFAM" id="SSF48452">
    <property type="entry name" value="TPR-like"/>
    <property type="match status" value="3"/>
</dbReference>
<dbReference type="EMBL" id="CP163440">
    <property type="protein sequence ID" value="XDQ68410.1"/>
    <property type="molecule type" value="Genomic_DNA"/>
</dbReference>
<dbReference type="Pfam" id="PF13374">
    <property type="entry name" value="TPR_10"/>
    <property type="match status" value="4"/>
</dbReference>
<feature type="domain" description="NB-ARC" evidence="1">
    <location>
        <begin position="24"/>
        <end position="180"/>
    </location>
</feature>
<dbReference type="RefSeq" id="WP_369265224.1">
    <property type="nucleotide sequence ID" value="NZ_CP163440.1"/>
</dbReference>
<dbReference type="Gene3D" id="3.40.50.300">
    <property type="entry name" value="P-loop containing nucleotide triphosphate hydrolases"/>
    <property type="match status" value="1"/>
</dbReference>
<proteinExistence type="predicted"/>
<accession>A0AB39SMH4</accession>
<dbReference type="PANTHER" id="PTHR46082">
    <property type="entry name" value="ATP/GTP-BINDING PROTEIN-RELATED"/>
    <property type="match status" value="1"/>
</dbReference>
<evidence type="ECO:0000313" key="2">
    <source>
        <dbReference type="EMBL" id="XDQ68410.1"/>
    </source>
</evidence>
<dbReference type="InterPro" id="IPR002182">
    <property type="entry name" value="NB-ARC"/>
</dbReference>
<dbReference type="GO" id="GO:0043531">
    <property type="term" value="F:ADP binding"/>
    <property type="evidence" value="ECO:0007669"/>
    <property type="project" value="InterPro"/>
</dbReference>